<keyword evidence="2" id="KW-1185">Reference proteome</keyword>
<proteinExistence type="predicted"/>
<evidence type="ECO:0000313" key="1">
    <source>
        <dbReference type="EMBL" id="RDB15484.1"/>
    </source>
</evidence>
<evidence type="ECO:0000313" key="2">
    <source>
        <dbReference type="Proteomes" id="UP000076154"/>
    </source>
</evidence>
<feature type="non-terminal residue" evidence="1">
    <location>
        <position position="1"/>
    </location>
</feature>
<dbReference type="AlphaFoldDB" id="A0A369J7N0"/>
<comment type="caution">
    <text evidence="1">The sequence shown here is derived from an EMBL/GenBank/DDBJ whole genome shotgun (WGS) entry which is preliminary data.</text>
</comment>
<protein>
    <submittedName>
        <fullName evidence="1">Uncharacterized protein</fullName>
    </submittedName>
</protein>
<dbReference type="InParanoid" id="A0A369J7N0"/>
<dbReference type="Proteomes" id="UP000076154">
    <property type="component" value="Unassembled WGS sequence"/>
</dbReference>
<name>A0A369J7N0_HYPMA</name>
<gene>
    <name evidence="1" type="ORF">Hypma_004189</name>
</gene>
<organism evidence="1 2">
    <name type="scientific">Hypsizygus marmoreus</name>
    <name type="common">White beech mushroom</name>
    <name type="synonym">Agaricus marmoreus</name>
    <dbReference type="NCBI Taxonomy" id="39966"/>
    <lineage>
        <taxon>Eukaryota</taxon>
        <taxon>Fungi</taxon>
        <taxon>Dikarya</taxon>
        <taxon>Basidiomycota</taxon>
        <taxon>Agaricomycotina</taxon>
        <taxon>Agaricomycetes</taxon>
        <taxon>Agaricomycetidae</taxon>
        <taxon>Agaricales</taxon>
        <taxon>Tricholomatineae</taxon>
        <taxon>Lyophyllaceae</taxon>
        <taxon>Hypsizygus</taxon>
    </lineage>
</organism>
<accession>A0A369J7N0</accession>
<sequence length="170" mass="19026">PFEVLARPQAKNSIVAEHQKRFSLRHASSYIPRGVFHIHARSITRSLAPRCDPCFYNAVVLIVHIYLTRNLGFQTKSHSGVGMASSRKSWVRIRRAWVTDADTDTPHCYFNMTSKGEYGPAILHDQPPKDLSLTRRILGLTVAKAPPAHLELLDPHHSPTIAPSTQHAHG</sequence>
<reference evidence="1" key="1">
    <citation type="submission" date="2018-04" db="EMBL/GenBank/DDBJ databases">
        <title>Whole genome sequencing of Hypsizygus marmoreus.</title>
        <authorList>
            <person name="Choi I.-G."/>
            <person name="Min B."/>
            <person name="Kim J.-G."/>
            <person name="Kim S."/>
            <person name="Oh Y.-L."/>
            <person name="Kong W.-S."/>
            <person name="Park H."/>
            <person name="Jeong J."/>
            <person name="Song E.-S."/>
        </authorList>
    </citation>
    <scope>NUCLEOTIDE SEQUENCE [LARGE SCALE GENOMIC DNA]</scope>
    <source>
        <strain evidence="1">51987-8</strain>
    </source>
</reference>
<dbReference type="EMBL" id="LUEZ02000158">
    <property type="protein sequence ID" value="RDB15484.1"/>
    <property type="molecule type" value="Genomic_DNA"/>
</dbReference>